<name>A0A343JE88_9CLOT</name>
<dbReference type="RefSeq" id="WP_119865981.1">
    <property type="nucleotide sequence ID" value="NZ_CP016786.1"/>
</dbReference>
<dbReference type="PANTHER" id="PTHR30006">
    <property type="entry name" value="THIAMINE-BINDING PERIPLASMIC PROTEIN-RELATED"/>
    <property type="match status" value="1"/>
</dbReference>
<protein>
    <submittedName>
        <fullName evidence="3">Iron ABC transporter substrate-binding protein</fullName>
    </submittedName>
</protein>
<dbReference type="OrthoDB" id="9766989at2"/>
<dbReference type="SUPFAM" id="SSF53850">
    <property type="entry name" value="Periplasmic binding protein-like II"/>
    <property type="match status" value="1"/>
</dbReference>
<dbReference type="AlphaFoldDB" id="A0A343JE88"/>
<feature type="domain" description="DUF1858" evidence="2">
    <location>
        <begin position="8"/>
        <end position="64"/>
    </location>
</feature>
<sequence length="403" mass="46473">MENKYFNIKDSLYDITEKYPAAINLLVAAGFDNIKDENARKTFGKAVTLENALKLKKINLESFVNNLVEKIEEDEIKEKKDNNKNIKIAGVLPCPVKVPLNEAFEKFIKESNLPYNLEYELKAASMGVDWIIEELKNDAVEKLPDMFISAGFDIFFDKNLFGKYKAENLFEDITGIENYNRDFNNDYINLKDPNGQYSILSVVPAIFLVNKDELKGRKAPESWEDILQDEFENSISLPMKDLDLFNSILLNIFRRFGEDGIKRLARNLKRSMHPAEMVKSHIKLGDKPVITIMPYFFTWMVKEGGPMTAVWPREGAIISPVFMLTKKEKKEELKPIVDFFAGKEVGEILAHQGKFPSVNPEVDNMLPKENRYMWIGWDFIKENDISSLIKKCEDIFYNSVKGE</sequence>
<evidence type="ECO:0000313" key="3">
    <source>
        <dbReference type="EMBL" id="ASW43846.1"/>
    </source>
</evidence>
<evidence type="ECO:0000256" key="1">
    <source>
        <dbReference type="ARBA" id="ARBA00022729"/>
    </source>
</evidence>
<evidence type="ECO:0000313" key="4">
    <source>
        <dbReference type="Proteomes" id="UP000264883"/>
    </source>
</evidence>
<dbReference type="InterPro" id="IPR038062">
    <property type="entry name" value="ScdA-like_N_sf"/>
</dbReference>
<accession>A0A343JE88</accession>
<keyword evidence="1" id="KW-0732">Signal</keyword>
<dbReference type="InterPro" id="IPR015077">
    <property type="entry name" value="DUF1858"/>
</dbReference>
<dbReference type="Pfam" id="PF13343">
    <property type="entry name" value="SBP_bac_6"/>
    <property type="match status" value="1"/>
</dbReference>
<dbReference type="Pfam" id="PF08984">
    <property type="entry name" value="DUF1858"/>
    <property type="match status" value="1"/>
</dbReference>
<dbReference type="PANTHER" id="PTHR30006:SF2">
    <property type="entry name" value="ABC TRANSPORTER SUBSTRATE-BINDING PROTEIN"/>
    <property type="match status" value="1"/>
</dbReference>
<dbReference type="Proteomes" id="UP000264883">
    <property type="component" value="Chromosome"/>
</dbReference>
<dbReference type="GO" id="GO:0015888">
    <property type="term" value="P:thiamine transport"/>
    <property type="evidence" value="ECO:0007669"/>
    <property type="project" value="TreeGrafter"/>
</dbReference>
<evidence type="ECO:0000259" key="2">
    <source>
        <dbReference type="Pfam" id="PF08984"/>
    </source>
</evidence>
<organism evidence="3 4">
    <name type="scientific">Clostridium isatidis</name>
    <dbReference type="NCBI Taxonomy" id="182773"/>
    <lineage>
        <taxon>Bacteria</taxon>
        <taxon>Bacillati</taxon>
        <taxon>Bacillota</taxon>
        <taxon>Clostridia</taxon>
        <taxon>Eubacteriales</taxon>
        <taxon>Clostridiaceae</taxon>
        <taxon>Clostridium</taxon>
    </lineage>
</organism>
<dbReference type="KEGG" id="cia:BEN51_10225"/>
<dbReference type="SUPFAM" id="SSF140683">
    <property type="entry name" value="SP0561-like"/>
    <property type="match status" value="1"/>
</dbReference>
<dbReference type="GO" id="GO:0030975">
    <property type="term" value="F:thiamine binding"/>
    <property type="evidence" value="ECO:0007669"/>
    <property type="project" value="TreeGrafter"/>
</dbReference>
<dbReference type="GO" id="GO:0030976">
    <property type="term" value="F:thiamine pyrophosphate binding"/>
    <property type="evidence" value="ECO:0007669"/>
    <property type="project" value="TreeGrafter"/>
</dbReference>
<dbReference type="Gene3D" id="1.10.3910.10">
    <property type="entry name" value="SP0561-like"/>
    <property type="match status" value="1"/>
</dbReference>
<keyword evidence="4" id="KW-1185">Reference proteome</keyword>
<dbReference type="EMBL" id="CP016786">
    <property type="protein sequence ID" value="ASW43846.1"/>
    <property type="molecule type" value="Genomic_DNA"/>
</dbReference>
<dbReference type="GO" id="GO:0030288">
    <property type="term" value="C:outer membrane-bounded periplasmic space"/>
    <property type="evidence" value="ECO:0007669"/>
    <property type="project" value="TreeGrafter"/>
</dbReference>
<reference evidence="3 4" key="1">
    <citation type="submission" date="2016-08" db="EMBL/GenBank/DDBJ databases">
        <title>Complete Genome Sequence Of The Indigo Reducing Clostridium isatidis DSM15098.</title>
        <authorList>
            <person name="Little G.T."/>
            <person name="Minton N.P."/>
        </authorList>
    </citation>
    <scope>NUCLEOTIDE SEQUENCE [LARGE SCALE GENOMIC DNA]</scope>
    <source>
        <strain evidence="3 4">DSM 15098</strain>
    </source>
</reference>
<proteinExistence type="predicted"/>
<gene>
    <name evidence="3" type="ORF">BEN51_10225</name>
</gene>
<dbReference type="Gene3D" id="3.40.190.10">
    <property type="entry name" value="Periplasmic binding protein-like II"/>
    <property type="match status" value="2"/>
</dbReference>